<feature type="compositionally biased region" description="Polar residues" evidence="1">
    <location>
        <begin position="162"/>
        <end position="173"/>
    </location>
</feature>
<dbReference type="AlphaFoldDB" id="A0AAQ3UD64"/>
<proteinExistence type="predicted"/>
<dbReference type="EMBL" id="CP144752">
    <property type="protein sequence ID" value="WVZ90119.1"/>
    <property type="molecule type" value="Genomic_DNA"/>
</dbReference>
<gene>
    <name evidence="2" type="ORF">U9M48_036449</name>
</gene>
<sequence>MARGAWLPNALGAWGPIPASRRRQPLAAVVSPPHRARFPPPRDTTIFLDFLRFGHSSLPSADPLLPSAFQPKESHLHPPPPPPEDPVAASEATTGAQIHALEPALRRQEEQRKGGRAVAQSRPRLRPPRGHSVHLEVSPSGSSATRGGAAWLQVLPRPSLPLTPTGTTASSSHAPPGSGLRPYYSVPFSSAEGEQRLHLFPKPLEAEADASSGYYSSVYSLAPPDRGSDVVLPG</sequence>
<reference evidence="2 3" key="1">
    <citation type="submission" date="2024-02" db="EMBL/GenBank/DDBJ databases">
        <title>High-quality chromosome-scale genome assembly of Pensacola bahiagrass (Paspalum notatum Flugge var. saurae).</title>
        <authorList>
            <person name="Vega J.M."/>
            <person name="Podio M."/>
            <person name="Orjuela J."/>
            <person name="Siena L.A."/>
            <person name="Pessino S.C."/>
            <person name="Combes M.C."/>
            <person name="Mariac C."/>
            <person name="Albertini E."/>
            <person name="Pupilli F."/>
            <person name="Ortiz J.P.A."/>
            <person name="Leblanc O."/>
        </authorList>
    </citation>
    <scope>NUCLEOTIDE SEQUENCE [LARGE SCALE GENOMIC DNA]</scope>
    <source>
        <strain evidence="2">R1</strain>
        <tissue evidence="2">Leaf</tissue>
    </source>
</reference>
<name>A0AAQ3UD64_PASNO</name>
<feature type="compositionally biased region" description="Basic and acidic residues" evidence="1">
    <location>
        <begin position="104"/>
        <end position="113"/>
    </location>
</feature>
<dbReference type="Proteomes" id="UP001341281">
    <property type="component" value="Chromosome 08"/>
</dbReference>
<evidence type="ECO:0000256" key="1">
    <source>
        <dbReference type="SAM" id="MobiDB-lite"/>
    </source>
</evidence>
<protein>
    <submittedName>
        <fullName evidence="2">Uncharacterized protein</fullName>
    </submittedName>
</protein>
<evidence type="ECO:0000313" key="3">
    <source>
        <dbReference type="Proteomes" id="UP001341281"/>
    </source>
</evidence>
<accession>A0AAQ3UD64</accession>
<organism evidence="2 3">
    <name type="scientific">Paspalum notatum var. saurae</name>
    <dbReference type="NCBI Taxonomy" id="547442"/>
    <lineage>
        <taxon>Eukaryota</taxon>
        <taxon>Viridiplantae</taxon>
        <taxon>Streptophyta</taxon>
        <taxon>Embryophyta</taxon>
        <taxon>Tracheophyta</taxon>
        <taxon>Spermatophyta</taxon>
        <taxon>Magnoliopsida</taxon>
        <taxon>Liliopsida</taxon>
        <taxon>Poales</taxon>
        <taxon>Poaceae</taxon>
        <taxon>PACMAD clade</taxon>
        <taxon>Panicoideae</taxon>
        <taxon>Andropogonodae</taxon>
        <taxon>Paspaleae</taxon>
        <taxon>Paspalinae</taxon>
        <taxon>Paspalum</taxon>
    </lineage>
</organism>
<keyword evidence="3" id="KW-1185">Reference proteome</keyword>
<feature type="compositionally biased region" description="Basic residues" evidence="1">
    <location>
        <begin position="123"/>
        <end position="132"/>
    </location>
</feature>
<feature type="region of interest" description="Disordered" evidence="1">
    <location>
        <begin position="62"/>
        <end position="181"/>
    </location>
</feature>
<evidence type="ECO:0000313" key="2">
    <source>
        <dbReference type="EMBL" id="WVZ90119.1"/>
    </source>
</evidence>